<accession>A0A1I4ZHL6</accession>
<feature type="compositionally biased region" description="Basic and acidic residues" evidence="1">
    <location>
        <begin position="1"/>
        <end position="21"/>
    </location>
</feature>
<evidence type="ECO:0008006" key="5">
    <source>
        <dbReference type="Google" id="ProtNLM"/>
    </source>
</evidence>
<dbReference type="OrthoDB" id="1441018at2"/>
<keyword evidence="2" id="KW-0472">Membrane</keyword>
<gene>
    <name evidence="3" type="ORF">SAMN05660413_01324</name>
</gene>
<proteinExistence type="predicted"/>
<evidence type="ECO:0000313" key="3">
    <source>
        <dbReference type="EMBL" id="SFN49390.1"/>
    </source>
</evidence>
<keyword evidence="2" id="KW-1133">Transmembrane helix</keyword>
<sequence length="204" mass="23846">MEQDIREMFKNEAPHTPEKLPKGHKKRFEARLDEEFPESSNNKQLYFFMKIAAVLVVALGIGFYLLQPNNFTNEPAVVETEVEEQEEQGTPETPAEKQFQLSEVSPEFKKIENFYLASLNMELAKIDINDENRGLINSFMEQMADLDEEYQRLNMEISQNGPNEQSIDAMIGNLQLRLELLYKLKNKLKEINQSKDEQYENYQV</sequence>
<dbReference type="AlphaFoldDB" id="A0A1I4ZHL6"/>
<evidence type="ECO:0000256" key="1">
    <source>
        <dbReference type="SAM" id="MobiDB-lite"/>
    </source>
</evidence>
<keyword evidence="4" id="KW-1185">Reference proteome</keyword>
<evidence type="ECO:0000313" key="4">
    <source>
        <dbReference type="Proteomes" id="UP000199153"/>
    </source>
</evidence>
<dbReference type="Proteomes" id="UP000199153">
    <property type="component" value="Unassembled WGS sequence"/>
</dbReference>
<dbReference type="RefSeq" id="WP_093407426.1">
    <property type="nucleotide sequence ID" value="NZ_FOVL01000006.1"/>
</dbReference>
<name>A0A1I4ZHL6_9FLAO</name>
<evidence type="ECO:0000256" key="2">
    <source>
        <dbReference type="SAM" id="Phobius"/>
    </source>
</evidence>
<organism evidence="3 4">
    <name type="scientific">Salegentibacter flavus</name>
    <dbReference type="NCBI Taxonomy" id="287099"/>
    <lineage>
        <taxon>Bacteria</taxon>
        <taxon>Pseudomonadati</taxon>
        <taxon>Bacteroidota</taxon>
        <taxon>Flavobacteriia</taxon>
        <taxon>Flavobacteriales</taxon>
        <taxon>Flavobacteriaceae</taxon>
        <taxon>Salegentibacter</taxon>
    </lineage>
</organism>
<feature type="transmembrane region" description="Helical" evidence="2">
    <location>
        <begin position="45"/>
        <end position="66"/>
    </location>
</feature>
<dbReference type="STRING" id="287099.SAMN05660413_01324"/>
<keyword evidence="2" id="KW-0812">Transmembrane</keyword>
<protein>
    <recommendedName>
        <fullName evidence="5">Anti-sigma factor</fullName>
    </recommendedName>
</protein>
<feature type="region of interest" description="Disordered" evidence="1">
    <location>
        <begin position="1"/>
        <end position="24"/>
    </location>
</feature>
<dbReference type="EMBL" id="FOVL01000006">
    <property type="protein sequence ID" value="SFN49390.1"/>
    <property type="molecule type" value="Genomic_DNA"/>
</dbReference>
<reference evidence="3 4" key="1">
    <citation type="submission" date="2016-10" db="EMBL/GenBank/DDBJ databases">
        <authorList>
            <person name="de Groot N.N."/>
        </authorList>
    </citation>
    <scope>NUCLEOTIDE SEQUENCE [LARGE SCALE GENOMIC DNA]</scope>
    <source>
        <strain evidence="3 4">DSM 17794</strain>
    </source>
</reference>